<organism evidence="2 3">
    <name type="scientific">Colletotrichum sojae</name>
    <dbReference type="NCBI Taxonomy" id="2175907"/>
    <lineage>
        <taxon>Eukaryota</taxon>
        <taxon>Fungi</taxon>
        <taxon>Dikarya</taxon>
        <taxon>Ascomycota</taxon>
        <taxon>Pezizomycotina</taxon>
        <taxon>Sordariomycetes</taxon>
        <taxon>Hypocreomycetidae</taxon>
        <taxon>Glomerellales</taxon>
        <taxon>Glomerellaceae</taxon>
        <taxon>Colletotrichum</taxon>
        <taxon>Colletotrichum orchidearum species complex</taxon>
    </lineage>
</organism>
<dbReference type="CDD" id="cd00077">
    <property type="entry name" value="HDc"/>
    <property type="match status" value="1"/>
</dbReference>
<evidence type="ECO:0000313" key="3">
    <source>
        <dbReference type="Proteomes" id="UP000652219"/>
    </source>
</evidence>
<protein>
    <submittedName>
        <fullName evidence="2">HD domain-containing protein</fullName>
    </submittedName>
</protein>
<proteinExistence type="predicted"/>
<gene>
    <name evidence="2" type="ORF">CSOJ01_03061</name>
</gene>
<dbReference type="Proteomes" id="UP000652219">
    <property type="component" value="Unassembled WGS sequence"/>
</dbReference>
<sequence length="214" mass="23343">MTATSPNEELVSKVTSYVEAYMAKYDPSHDFAHIKRVVSLAHRIYAASSPPATLDKHVITLAALLHDVGDKKYLKPGEDASTLVSSVLRSLGADDALADRVQAICLGVSYSSEIKDPARVRDLIAEYPELAVVQDADRLDAIGAVGVGRCFTFGGAKGARSMDDSIVHFEEKLVKLEGMMKTDAGREMARERTRRILTFMEWWQDEAGPVGDAA</sequence>
<dbReference type="AlphaFoldDB" id="A0A8H6N0W3"/>
<dbReference type="PANTHER" id="PTHR33594:SF1">
    <property type="entry name" value="HD_PDEASE DOMAIN-CONTAINING PROTEIN"/>
    <property type="match status" value="1"/>
</dbReference>
<dbReference type="Gene3D" id="1.10.3210.50">
    <property type="match status" value="1"/>
</dbReference>
<dbReference type="EMBL" id="WIGN01000029">
    <property type="protein sequence ID" value="KAF6816212.1"/>
    <property type="molecule type" value="Genomic_DNA"/>
</dbReference>
<reference evidence="2 3" key="1">
    <citation type="journal article" date="2020" name="Phytopathology">
        <title>Genome Sequence Resources of Colletotrichum truncatum, C. plurivorum, C. musicola, and C. sojae: Four Species Pathogenic to Soybean (Glycine max).</title>
        <authorList>
            <person name="Rogerio F."/>
            <person name="Boufleur T.R."/>
            <person name="Ciampi-Guillardi M."/>
            <person name="Sukno S.A."/>
            <person name="Thon M.R."/>
            <person name="Massola Junior N.S."/>
            <person name="Baroncelli R."/>
        </authorList>
    </citation>
    <scope>NUCLEOTIDE SEQUENCE [LARGE SCALE GENOMIC DNA]</scope>
    <source>
        <strain evidence="2 3">LFN0009</strain>
    </source>
</reference>
<dbReference type="InterPro" id="IPR003607">
    <property type="entry name" value="HD/PDEase_dom"/>
</dbReference>
<dbReference type="SUPFAM" id="SSF109604">
    <property type="entry name" value="HD-domain/PDEase-like"/>
    <property type="match status" value="1"/>
</dbReference>
<dbReference type="InterPro" id="IPR006674">
    <property type="entry name" value="HD_domain"/>
</dbReference>
<feature type="domain" description="HD/PDEase" evidence="1">
    <location>
        <begin position="26"/>
        <end position="151"/>
    </location>
</feature>
<evidence type="ECO:0000259" key="1">
    <source>
        <dbReference type="SMART" id="SM00471"/>
    </source>
</evidence>
<name>A0A8H6N0W3_9PEZI</name>
<accession>A0A8H6N0W3</accession>
<keyword evidence="3" id="KW-1185">Reference proteome</keyword>
<evidence type="ECO:0000313" key="2">
    <source>
        <dbReference type="EMBL" id="KAF6816212.1"/>
    </source>
</evidence>
<dbReference type="PANTHER" id="PTHR33594">
    <property type="entry name" value="SUPERFAMILY HYDROLASE, PUTATIVE (AFU_ORTHOLOGUE AFUA_1G03035)-RELATED"/>
    <property type="match status" value="1"/>
</dbReference>
<comment type="caution">
    <text evidence="2">The sequence shown here is derived from an EMBL/GenBank/DDBJ whole genome shotgun (WGS) entry which is preliminary data.</text>
</comment>
<dbReference type="Pfam" id="PF01966">
    <property type="entry name" value="HD"/>
    <property type="match status" value="1"/>
</dbReference>
<dbReference type="SMART" id="SM00471">
    <property type="entry name" value="HDc"/>
    <property type="match status" value="1"/>
</dbReference>